<dbReference type="Proteomes" id="UP000024635">
    <property type="component" value="Unassembled WGS sequence"/>
</dbReference>
<comment type="caution">
    <text evidence="2">The sequence shown here is derived from an EMBL/GenBank/DDBJ whole genome shotgun (WGS) entry which is preliminary data.</text>
</comment>
<evidence type="ECO:0000313" key="2">
    <source>
        <dbReference type="EMBL" id="EYC34846.1"/>
    </source>
</evidence>
<dbReference type="EMBL" id="JARK01000946">
    <property type="protein sequence ID" value="EYC34846.1"/>
    <property type="molecule type" value="Genomic_DNA"/>
</dbReference>
<evidence type="ECO:0000256" key="1">
    <source>
        <dbReference type="SAM" id="MobiDB-lite"/>
    </source>
</evidence>
<gene>
    <name evidence="2" type="primary">Acey_s1347.g3837</name>
    <name evidence="2" type="ORF">Y032_1347g3837</name>
</gene>
<feature type="compositionally biased region" description="Polar residues" evidence="1">
    <location>
        <begin position="35"/>
        <end position="44"/>
    </location>
</feature>
<proteinExistence type="predicted"/>
<reference evidence="3" key="1">
    <citation type="journal article" date="2015" name="Nat. Genet.">
        <title>The genome and transcriptome of the zoonotic hookworm Ancylostoma ceylanicum identify infection-specific gene families.</title>
        <authorList>
            <person name="Schwarz E.M."/>
            <person name="Hu Y."/>
            <person name="Antoshechkin I."/>
            <person name="Miller M.M."/>
            <person name="Sternberg P.W."/>
            <person name="Aroian R.V."/>
        </authorList>
    </citation>
    <scope>NUCLEOTIDE SEQUENCE</scope>
    <source>
        <strain evidence="3">HY135</strain>
    </source>
</reference>
<name>A0A016W5H0_9BILA</name>
<organism evidence="2 3">
    <name type="scientific">Ancylostoma ceylanicum</name>
    <dbReference type="NCBI Taxonomy" id="53326"/>
    <lineage>
        <taxon>Eukaryota</taxon>
        <taxon>Metazoa</taxon>
        <taxon>Ecdysozoa</taxon>
        <taxon>Nematoda</taxon>
        <taxon>Chromadorea</taxon>
        <taxon>Rhabditida</taxon>
        <taxon>Rhabditina</taxon>
        <taxon>Rhabditomorpha</taxon>
        <taxon>Strongyloidea</taxon>
        <taxon>Ancylostomatidae</taxon>
        <taxon>Ancylostomatinae</taxon>
        <taxon>Ancylostoma</taxon>
    </lineage>
</organism>
<evidence type="ECO:0000313" key="3">
    <source>
        <dbReference type="Proteomes" id="UP000024635"/>
    </source>
</evidence>
<feature type="region of interest" description="Disordered" evidence="1">
    <location>
        <begin position="31"/>
        <end position="53"/>
    </location>
</feature>
<sequence length="53" mass="6092">FGRSGTWHFCISIDAELRVEYEEQERKCKARAAHYSSSADNRGGTTERVTERV</sequence>
<accession>A0A016W5H0</accession>
<feature type="non-terminal residue" evidence="2">
    <location>
        <position position="1"/>
    </location>
</feature>
<protein>
    <submittedName>
        <fullName evidence="2">Uncharacterized protein</fullName>
    </submittedName>
</protein>
<dbReference type="AlphaFoldDB" id="A0A016W5H0"/>
<keyword evidence="3" id="KW-1185">Reference proteome</keyword>